<reference evidence="2" key="1">
    <citation type="journal article" date="2022" name="Int. J. Mol. Sci.">
        <title>Draft Genome of Tanacetum Coccineum: Genomic Comparison of Closely Related Tanacetum-Family Plants.</title>
        <authorList>
            <person name="Yamashiro T."/>
            <person name="Shiraishi A."/>
            <person name="Nakayama K."/>
            <person name="Satake H."/>
        </authorList>
    </citation>
    <scope>NUCLEOTIDE SEQUENCE</scope>
</reference>
<feature type="compositionally biased region" description="Basic and acidic residues" evidence="1">
    <location>
        <begin position="88"/>
        <end position="98"/>
    </location>
</feature>
<reference evidence="2" key="2">
    <citation type="submission" date="2022-01" db="EMBL/GenBank/DDBJ databases">
        <authorList>
            <person name="Yamashiro T."/>
            <person name="Shiraishi A."/>
            <person name="Satake H."/>
            <person name="Nakayama K."/>
        </authorList>
    </citation>
    <scope>NUCLEOTIDE SEQUENCE</scope>
</reference>
<evidence type="ECO:0000313" key="3">
    <source>
        <dbReference type="Proteomes" id="UP001151760"/>
    </source>
</evidence>
<keyword evidence="3" id="KW-1185">Reference proteome</keyword>
<name>A0ABQ5A5C1_9ASTR</name>
<feature type="region of interest" description="Disordered" evidence="1">
    <location>
        <begin position="81"/>
        <end position="115"/>
    </location>
</feature>
<protein>
    <submittedName>
        <fullName evidence="2">Uncharacterized protein</fullName>
    </submittedName>
</protein>
<gene>
    <name evidence="2" type="ORF">Tco_0804817</name>
</gene>
<evidence type="ECO:0000256" key="1">
    <source>
        <dbReference type="SAM" id="MobiDB-lite"/>
    </source>
</evidence>
<accession>A0ABQ5A5C1</accession>
<evidence type="ECO:0000313" key="2">
    <source>
        <dbReference type="EMBL" id="GJS97849.1"/>
    </source>
</evidence>
<feature type="region of interest" description="Disordered" evidence="1">
    <location>
        <begin position="128"/>
        <end position="148"/>
    </location>
</feature>
<proteinExistence type="predicted"/>
<feature type="compositionally biased region" description="Low complexity" evidence="1">
    <location>
        <begin position="103"/>
        <end position="112"/>
    </location>
</feature>
<comment type="caution">
    <text evidence="2">The sequence shown here is derived from an EMBL/GenBank/DDBJ whole genome shotgun (WGS) entry which is preliminary data.</text>
</comment>
<organism evidence="2 3">
    <name type="scientific">Tanacetum coccineum</name>
    <dbReference type="NCBI Taxonomy" id="301880"/>
    <lineage>
        <taxon>Eukaryota</taxon>
        <taxon>Viridiplantae</taxon>
        <taxon>Streptophyta</taxon>
        <taxon>Embryophyta</taxon>
        <taxon>Tracheophyta</taxon>
        <taxon>Spermatophyta</taxon>
        <taxon>Magnoliopsida</taxon>
        <taxon>eudicotyledons</taxon>
        <taxon>Gunneridae</taxon>
        <taxon>Pentapetalae</taxon>
        <taxon>asterids</taxon>
        <taxon>campanulids</taxon>
        <taxon>Asterales</taxon>
        <taxon>Asteraceae</taxon>
        <taxon>Asteroideae</taxon>
        <taxon>Anthemideae</taxon>
        <taxon>Anthemidinae</taxon>
        <taxon>Tanacetum</taxon>
    </lineage>
</organism>
<sequence length="193" mass="22332">MDYGLVIDDNDFDYMCGYLLSKDTPLFMNNIDKRLEEKKCKLVGTPRERIAKMEQEFNDWAMTEGYIEDTKYGYCKNHKKRVKAGQTRTRERKREYKSPEVPTNRNSSNTGRNTRRAYVQEKVVEGSNAQNETGNVQRTLRTSSSGNTSTITTAVEKDIMLGIVQIQEYDFLFDDASRMEEFEELSANICLIA</sequence>
<dbReference type="EMBL" id="BQNB010011995">
    <property type="protein sequence ID" value="GJS97849.1"/>
    <property type="molecule type" value="Genomic_DNA"/>
</dbReference>
<feature type="compositionally biased region" description="Polar residues" evidence="1">
    <location>
        <begin position="128"/>
        <end position="141"/>
    </location>
</feature>
<dbReference type="Proteomes" id="UP001151760">
    <property type="component" value="Unassembled WGS sequence"/>
</dbReference>